<dbReference type="Proteomes" id="UP000812287">
    <property type="component" value="Unassembled WGS sequence"/>
</dbReference>
<accession>A0A9P8ASE6</accession>
<dbReference type="AlphaFoldDB" id="A0A9P8ASE6"/>
<keyword evidence="2" id="KW-1185">Reference proteome</keyword>
<reference evidence="1" key="1">
    <citation type="submission" date="2020-11" db="EMBL/GenBank/DDBJ databases">
        <title>Adaptations for nitrogen fixation in a non-lichenized fungal sporocarp promotes dispersal by wood-feeding termites.</title>
        <authorList>
            <consortium name="DOE Joint Genome Institute"/>
            <person name="Koch R.A."/>
            <person name="Yoon G."/>
            <person name="Arayal U."/>
            <person name="Lail K."/>
            <person name="Amirebrahimi M."/>
            <person name="Labutti K."/>
            <person name="Lipzen A."/>
            <person name="Riley R."/>
            <person name="Barry K."/>
            <person name="Henrissat B."/>
            <person name="Grigoriev I.V."/>
            <person name="Herr J.R."/>
            <person name="Aime M.C."/>
        </authorList>
    </citation>
    <scope>NUCLEOTIDE SEQUENCE</scope>
    <source>
        <strain evidence="1">MCA 3950</strain>
    </source>
</reference>
<name>A0A9P8ASE6_9AGAR</name>
<dbReference type="EMBL" id="MU250534">
    <property type="protein sequence ID" value="KAG7446224.1"/>
    <property type="molecule type" value="Genomic_DNA"/>
</dbReference>
<proteinExistence type="predicted"/>
<evidence type="ECO:0000313" key="1">
    <source>
        <dbReference type="EMBL" id="KAG7446224.1"/>
    </source>
</evidence>
<evidence type="ECO:0000313" key="2">
    <source>
        <dbReference type="Proteomes" id="UP000812287"/>
    </source>
</evidence>
<dbReference type="OrthoDB" id="2536450at2759"/>
<gene>
    <name evidence="1" type="ORF">BT62DRAFT_103970</name>
</gene>
<comment type="caution">
    <text evidence="1">The sequence shown here is derived from an EMBL/GenBank/DDBJ whole genome shotgun (WGS) entry which is preliminary data.</text>
</comment>
<protein>
    <submittedName>
        <fullName evidence="1">Uncharacterized protein</fullName>
    </submittedName>
</protein>
<dbReference type="PROSITE" id="PS51257">
    <property type="entry name" value="PROKAR_LIPOPROTEIN"/>
    <property type="match status" value="1"/>
</dbReference>
<dbReference type="RefSeq" id="XP_043039724.1">
    <property type="nucleotide sequence ID" value="XM_043178413.1"/>
</dbReference>
<dbReference type="GeneID" id="66100703"/>
<organism evidence="1 2">
    <name type="scientific">Guyanagaster necrorhizus</name>
    <dbReference type="NCBI Taxonomy" id="856835"/>
    <lineage>
        <taxon>Eukaryota</taxon>
        <taxon>Fungi</taxon>
        <taxon>Dikarya</taxon>
        <taxon>Basidiomycota</taxon>
        <taxon>Agaricomycotina</taxon>
        <taxon>Agaricomycetes</taxon>
        <taxon>Agaricomycetidae</taxon>
        <taxon>Agaricales</taxon>
        <taxon>Marasmiineae</taxon>
        <taxon>Physalacriaceae</taxon>
        <taxon>Guyanagaster</taxon>
    </lineage>
</organism>
<sequence>MLRSDDTIAAVVGNLTAGCGTELHTRALLTALSALIALYHWSERNLASEAYPVLANNEMESIQSQCGESFTDGTAPSGITETAQKGLASSTVMLA</sequence>